<accession>A0AAN8T8Z0</accession>
<evidence type="ECO:0000256" key="1">
    <source>
        <dbReference type="SAM" id="MobiDB-lite"/>
    </source>
</evidence>
<evidence type="ECO:0000313" key="2">
    <source>
        <dbReference type="EMBL" id="KAK6780053.1"/>
    </source>
</evidence>
<gene>
    <name evidence="2" type="ORF">RDI58_022237</name>
</gene>
<evidence type="ECO:0000313" key="3">
    <source>
        <dbReference type="Proteomes" id="UP001371456"/>
    </source>
</evidence>
<feature type="region of interest" description="Disordered" evidence="1">
    <location>
        <begin position="1"/>
        <end position="111"/>
    </location>
</feature>
<dbReference type="AlphaFoldDB" id="A0AAN8T8Z0"/>
<sequence>MNNVSTTGESSPGQGVHPEAILDSFDGTSNEEQHDEEKGATWRVKDRINTKENTIHQSKEDGRKQPTTNRRTEQAGVNGVNGQIERTSHKAYNVDTQIPPPIKVSSNFNAY</sequence>
<comment type="caution">
    <text evidence="2">The sequence shown here is derived from an EMBL/GenBank/DDBJ whole genome shotgun (WGS) entry which is preliminary data.</text>
</comment>
<keyword evidence="3" id="KW-1185">Reference proteome</keyword>
<organism evidence="2 3">
    <name type="scientific">Solanum bulbocastanum</name>
    <name type="common">Wild potato</name>
    <dbReference type="NCBI Taxonomy" id="147425"/>
    <lineage>
        <taxon>Eukaryota</taxon>
        <taxon>Viridiplantae</taxon>
        <taxon>Streptophyta</taxon>
        <taxon>Embryophyta</taxon>
        <taxon>Tracheophyta</taxon>
        <taxon>Spermatophyta</taxon>
        <taxon>Magnoliopsida</taxon>
        <taxon>eudicotyledons</taxon>
        <taxon>Gunneridae</taxon>
        <taxon>Pentapetalae</taxon>
        <taxon>asterids</taxon>
        <taxon>lamiids</taxon>
        <taxon>Solanales</taxon>
        <taxon>Solanaceae</taxon>
        <taxon>Solanoideae</taxon>
        <taxon>Solaneae</taxon>
        <taxon>Solanum</taxon>
    </lineage>
</organism>
<reference evidence="2 3" key="1">
    <citation type="submission" date="2024-02" db="EMBL/GenBank/DDBJ databases">
        <title>de novo genome assembly of Solanum bulbocastanum strain 11H21.</title>
        <authorList>
            <person name="Hosaka A.J."/>
        </authorList>
    </citation>
    <scope>NUCLEOTIDE SEQUENCE [LARGE SCALE GENOMIC DNA]</scope>
    <source>
        <tissue evidence="2">Young leaves</tissue>
    </source>
</reference>
<protein>
    <submittedName>
        <fullName evidence="2">Uncharacterized protein</fullName>
    </submittedName>
</protein>
<name>A0AAN8T8Z0_SOLBU</name>
<dbReference type="Proteomes" id="UP001371456">
    <property type="component" value="Unassembled WGS sequence"/>
</dbReference>
<feature type="compositionally biased region" description="Polar residues" evidence="1">
    <location>
        <begin position="1"/>
        <end position="13"/>
    </location>
</feature>
<dbReference type="EMBL" id="JBANQN010000009">
    <property type="protein sequence ID" value="KAK6780053.1"/>
    <property type="molecule type" value="Genomic_DNA"/>
</dbReference>
<proteinExistence type="predicted"/>
<feature type="compositionally biased region" description="Basic and acidic residues" evidence="1">
    <location>
        <begin position="31"/>
        <end position="64"/>
    </location>
</feature>